<protein>
    <submittedName>
        <fullName evidence="3">Flagellar hook-associated protein FlgL</fullName>
    </submittedName>
</protein>
<dbReference type="SUPFAM" id="SSF64518">
    <property type="entry name" value="Phase 1 flagellin"/>
    <property type="match status" value="1"/>
</dbReference>
<dbReference type="PANTHER" id="PTHR42792:SF1">
    <property type="entry name" value="FLAGELLAR HOOK-ASSOCIATED PROTEIN 3"/>
    <property type="match status" value="1"/>
</dbReference>
<keyword evidence="3" id="KW-0282">Flagellum</keyword>
<evidence type="ECO:0000313" key="3">
    <source>
        <dbReference type="EMBL" id="VAV87592.1"/>
    </source>
</evidence>
<evidence type="ECO:0000256" key="1">
    <source>
        <dbReference type="ARBA" id="ARBA00023143"/>
    </source>
</evidence>
<dbReference type="GO" id="GO:0009288">
    <property type="term" value="C:bacterial-type flagellum"/>
    <property type="evidence" value="ECO:0007669"/>
    <property type="project" value="InterPro"/>
</dbReference>
<dbReference type="InterPro" id="IPR001492">
    <property type="entry name" value="Flagellin"/>
</dbReference>
<dbReference type="PANTHER" id="PTHR42792">
    <property type="entry name" value="FLAGELLIN"/>
    <property type="match status" value="1"/>
</dbReference>
<keyword evidence="3" id="KW-0966">Cell projection</keyword>
<dbReference type="InterPro" id="IPR046358">
    <property type="entry name" value="Flagellin_C"/>
</dbReference>
<dbReference type="AlphaFoldDB" id="A0A3B0R4Z8"/>
<evidence type="ECO:0000259" key="2">
    <source>
        <dbReference type="Pfam" id="PF00700"/>
    </source>
</evidence>
<accession>A0A3B0R4Z8</accession>
<organism evidence="3">
    <name type="scientific">hydrothermal vent metagenome</name>
    <dbReference type="NCBI Taxonomy" id="652676"/>
    <lineage>
        <taxon>unclassified sequences</taxon>
        <taxon>metagenomes</taxon>
        <taxon>ecological metagenomes</taxon>
    </lineage>
</organism>
<dbReference type="Pfam" id="PF00700">
    <property type="entry name" value="Flagellin_C"/>
    <property type="match status" value="1"/>
</dbReference>
<feature type="domain" description="Flagellin C-terminal" evidence="2">
    <location>
        <begin position="225"/>
        <end position="306"/>
    </location>
</feature>
<gene>
    <name evidence="3" type="ORF">MNBD_ALPHA02-580</name>
</gene>
<dbReference type="GO" id="GO:0005198">
    <property type="term" value="F:structural molecule activity"/>
    <property type="evidence" value="ECO:0007669"/>
    <property type="project" value="InterPro"/>
</dbReference>
<proteinExistence type="predicted"/>
<sequence length="307" mass="33800">MTRVSSFGNQQVMLSRLMDNQSRLFKDQTQITTGKKEESYSGLATEISTLLGAKTVIDQTQGYLRAADHADRFLRTNDIQLSTMVTNAQNVRDTMLEAIAQEETLALNELMGESYSTMVSALNTNVGGVYVFSGARSDQEPVTAKTIADLTAAASVNDIFQNDQRRQSAKIGQNTTLEYGLLADEVGQDVFQVYKNIADFNAGPSGPLSGKLDATQINFLKGELANMDTAIDKLRVLVARNGTRQKNVENFTKENQNQEAFLKIFISDIEDVNVAEAISRLNNDQVALEASFKITSELTNLTLLNFI</sequence>
<dbReference type="EMBL" id="UOED01000027">
    <property type="protein sequence ID" value="VAV87592.1"/>
    <property type="molecule type" value="Genomic_DNA"/>
</dbReference>
<keyword evidence="1" id="KW-0975">Bacterial flagellum</keyword>
<name>A0A3B0R4Z8_9ZZZZ</name>
<keyword evidence="3" id="KW-0969">Cilium</keyword>
<reference evidence="3" key="1">
    <citation type="submission" date="2018-06" db="EMBL/GenBank/DDBJ databases">
        <authorList>
            <person name="Zhirakovskaya E."/>
        </authorList>
    </citation>
    <scope>NUCLEOTIDE SEQUENCE</scope>
</reference>
<dbReference type="Gene3D" id="1.20.1330.10">
    <property type="entry name" value="f41 fragment of flagellin, N-terminal domain"/>
    <property type="match status" value="1"/>
</dbReference>